<sequence length="292" mass="32635">MRAFFNQDTTGALLRSAIQIDPSRSPFVKGRLKIIIEGASLKDLLEQLKDINVNQKQTFKVIYVKNPDLLKSEEMSFSQRQAIVMDVALKINGNADLVSPDIVFGLMKIKGGWVFGIYKESTPIWHRHQEKPHHYSTALNTRVARAVVNIAVPNVKGLKVIDPCCGIGTVLIEGLSMGIDIIGSDLNPLVMKGARGNIAYFGYETEVRIKDIRDIKESFDVGIIDMPYNLCSVLSRKDQLQMLQSARAFANKVVVITVEPIDDQLVEAGFKIQDRCVVKKSKTFSRQIIVCQ</sequence>
<evidence type="ECO:0000313" key="2">
    <source>
        <dbReference type="EMBL" id="MBU9720617.1"/>
    </source>
</evidence>
<keyword evidence="2" id="KW-0808">Transferase</keyword>
<dbReference type="CDD" id="cd02440">
    <property type="entry name" value="AdoMet_MTases"/>
    <property type="match status" value="1"/>
</dbReference>
<dbReference type="Gene3D" id="3.40.50.150">
    <property type="entry name" value="Vaccinia Virus protein VP39"/>
    <property type="match status" value="1"/>
</dbReference>
<accession>A0ABS6JPY7</accession>
<dbReference type="SUPFAM" id="SSF53335">
    <property type="entry name" value="S-adenosyl-L-methionine-dependent methyltransferases"/>
    <property type="match status" value="1"/>
</dbReference>
<dbReference type="GO" id="GO:0008168">
    <property type="term" value="F:methyltransferase activity"/>
    <property type="evidence" value="ECO:0007669"/>
    <property type="project" value="UniProtKB-KW"/>
</dbReference>
<dbReference type="EMBL" id="JAHQCR010000020">
    <property type="protein sequence ID" value="MBU9720617.1"/>
    <property type="molecule type" value="Genomic_DNA"/>
</dbReference>
<protein>
    <submittedName>
        <fullName evidence="2">RsmD family RNA methyltransferase</fullName>
    </submittedName>
</protein>
<evidence type="ECO:0000259" key="1">
    <source>
        <dbReference type="Pfam" id="PF01170"/>
    </source>
</evidence>
<proteinExistence type="predicted"/>
<dbReference type="GO" id="GO:0032259">
    <property type="term" value="P:methylation"/>
    <property type="evidence" value="ECO:0007669"/>
    <property type="project" value="UniProtKB-KW"/>
</dbReference>
<dbReference type="PANTHER" id="PTHR14911:SF13">
    <property type="entry name" value="TRNA (GUANINE(6)-N2)-METHYLTRANSFERASE THUMP3"/>
    <property type="match status" value="1"/>
</dbReference>
<feature type="domain" description="Ribosomal RNA large subunit methyltransferase K/L-like methyltransferase" evidence="1">
    <location>
        <begin position="132"/>
        <end position="229"/>
    </location>
</feature>
<reference evidence="2 3" key="1">
    <citation type="submission" date="2021-06" db="EMBL/GenBank/DDBJ databases">
        <title>Bacillus sp. RD4P76, an endophyte from a halophyte.</title>
        <authorList>
            <person name="Sun J.-Q."/>
        </authorList>
    </citation>
    <scope>NUCLEOTIDE SEQUENCE [LARGE SCALE GENOMIC DNA]</scope>
    <source>
        <strain evidence="2 3">JCM 17098</strain>
    </source>
</reference>
<keyword evidence="2" id="KW-0489">Methyltransferase</keyword>
<dbReference type="Proteomes" id="UP000790580">
    <property type="component" value="Unassembled WGS sequence"/>
</dbReference>
<dbReference type="Pfam" id="PF01170">
    <property type="entry name" value="UPF0020"/>
    <property type="match status" value="1"/>
</dbReference>
<dbReference type="InterPro" id="IPR029063">
    <property type="entry name" value="SAM-dependent_MTases_sf"/>
</dbReference>
<name>A0ABS6JPY7_9BACI</name>
<organism evidence="2 3">
    <name type="scientific">Evansella alkalicola</name>
    <dbReference type="NCBI Taxonomy" id="745819"/>
    <lineage>
        <taxon>Bacteria</taxon>
        <taxon>Bacillati</taxon>
        <taxon>Bacillota</taxon>
        <taxon>Bacilli</taxon>
        <taxon>Bacillales</taxon>
        <taxon>Bacillaceae</taxon>
        <taxon>Evansella</taxon>
    </lineage>
</organism>
<keyword evidence="3" id="KW-1185">Reference proteome</keyword>
<dbReference type="InterPro" id="IPR000241">
    <property type="entry name" value="RlmKL-like_Mtase"/>
</dbReference>
<evidence type="ECO:0000313" key="3">
    <source>
        <dbReference type="Proteomes" id="UP000790580"/>
    </source>
</evidence>
<dbReference type="PANTHER" id="PTHR14911">
    <property type="entry name" value="THUMP DOMAIN-CONTAINING"/>
    <property type="match status" value="1"/>
</dbReference>
<comment type="caution">
    <text evidence="2">The sequence shown here is derived from an EMBL/GenBank/DDBJ whole genome shotgun (WGS) entry which is preliminary data.</text>
</comment>
<gene>
    <name evidence="2" type="ORF">KS407_04050</name>
</gene>